<dbReference type="EMBL" id="AP015044">
    <property type="protein sequence ID" value="BAU01517.1"/>
    <property type="molecule type" value="Genomic_DNA"/>
</dbReference>
<feature type="compositionally biased region" description="Low complexity" evidence="1">
    <location>
        <begin position="26"/>
        <end position="37"/>
    </location>
</feature>
<evidence type="ECO:0000313" key="3">
    <source>
        <dbReference type="Proteomes" id="UP000291084"/>
    </source>
</evidence>
<proteinExistence type="predicted"/>
<gene>
    <name evidence="2" type="primary">Vigan.11G076700</name>
    <name evidence="2" type="ORF">VIGAN_11076700</name>
</gene>
<keyword evidence="3" id="KW-1185">Reference proteome</keyword>
<accession>A0A0S3T9M4</accession>
<evidence type="ECO:0000256" key="1">
    <source>
        <dbReference type="SAM" id="MobiDB-lite"/>
    </source>
</evidence>
<feature type="region of interest" description="Disordered" evidence="1">
    <location>
        <begin position="1"/>
        <end position="46"/>
    </location>
</feature>
<protein>
    <submittedName>
        <fullName evidence="2">Uncharacterized protein</fullName>
    </submittedName>
</protein>
<organism evidence="2 3">
    <name type="scientific">Vigna angularis var. angularis</name>
    <dbReference type="NCBI Taxonomy" id="157739"/>
    <lineage>
        <taxon>Eukaryota</taxon>
        <taxon>Viridiplantae</taxon>
        <taxon>Streptophyta</taxon>
        <taxon>Embryophyta</taxon>
        <taxon>Tracheophyta</taxon>
        <taxon>Spermatophyta</taxon>
        <taxon>Magnoliopsida</taxon>
        <taxon>eudicotyledons</taxon>
        <taxon>Gunneridae</taxon>
        <taxon>Pentapetalae</taxon>
        <taxon>rosids</taxon>
        <taxon>fabids</taxon>
        <taxon>Fabales</taxon>
        <taxon>Fabaceae</taxon>
        <taxon>Papilionoideae</taxon>
        <taxon>50 kb inversion clade</taxon>
        <taxon>NPAAA clade</taxon>
        <taxon>indigoferoid/millettioid clade</taxon>
        <taxon>Phaseoleae</taxon>
        <taxon>Vigna</taxon>
    </lineage>
</organism>
<name>A0A0S3T9M4_PHAAN</name>
<reference evidence="2 3" key="1">
    <citation type="journal article" date="2015" name="Sci. Rep.">
        <title>The power of single molecule real-time sequencing technology in the de novo assembly of a eukaryotic genome.</title>
        <authorList>
            <person name="Sakai H."/>
            <person name="Naito K."/>
            <person name="Ogiso-Tanaka E."/>
            <person name="Takahashi Y."/>
            <person name="Iseki K."/>
            <person name="Muto C."/>
            <person name="Satou K."/>
            <person name="Teruya K."/>
            <person name="Shiroma A."/>
            <person name="Shimoji M."/>
            <person name="Hirano T."/>
            <person name="Itoh T."/>
            <person name="Kaga A."/>
            <person name="Tomooka N."/>
        </authorList>
    </citation>
    <scope>NUCLEOTIDE SEQUENCE [LARGE SCALE GENOMIC DNA]</scope>
    <source>
        <strain evidence="3">cv. Shumari</strain>
    </source>
</reference>
<dbReference type="AlphaFoldDB" id="A0A0S3T9M4"/>
<evidence type="ECO:0000313" key="2">
    <source>
        <dbReference type="EMBL" id="BAU01517.1"/>
    </source>
</evidence>
<sequence length="182" mass="20879">MCEDDVNNNSPRDLDHDYGNESSGPSSSLQQNINNQQKKFPSGSLLPDNFLFPKKVVTDGDRDYLQTKYASERNHSGPLQYRQKRDTNNLPLVDDTSDGAFVQRRERFKVTSADLSPMVCIKWQIFLPITFIHDEDFFVEISKAVFLALHYWVKVMWNPLNHVGGNVLFILTSGTNMKSTLY</sequence>
<dbReference type="Proteomes" id="UP000291084">
    <property type="component" value="Chromosome 11"/>
</dbReference>